<evidence type="ECO:0000313" key="7">
    <source>
        <dbReference type="Proteomes" id="UP001321749"/>
    </source>
</evidence>
<gene>
    <name evidence="6" type="ORF">QBC42DRAFT_280662</name>
</gene>
<accession>A0AAV9H7L3</accession>
<comment type="similarity">
    <text evidence="1">Belongs to the universal ribosomal protein uL23 family.</text>
</comment>
<reference evidence="6" key="1">
    <citation type="journal article" date="2023" name="Mol. Phylogenet. Evol.">
        <title>Genome-scale phylogeny and comparative genomics of the fungal order Sordariales.</title>
        <authorList>
            <person name="Hensen N."/>
            <person name="Bonometti L."/>
            <person name="Westerberg I."/>
            <person name="Brannstrom I.O."/>
            <person name="Guillou S."/>
            <person name="Cros-Aarteil S."/>
            <person name="Calhoun S."/>
            <person name="Haridas S."/>
            <person name="Kuo A."/>
            <person name="Mondo S."/>
            <person name="Pangilinan J."/>
            <person name="Riley R."/>
            <person name="LaButti K."/>
            <person name="Andreopoulos B."/>
            <person name="Lipzen A."/>
            <person name="Chen C."/>
            <person name="Yan M."/>
            <person name="Daum C."/>
            <person name="Ng V."/>
            <person name="Clum A."/>
            <person name="Steindorff A."/>
            <person name="Ohm R.A."/>
            <person name="Martin F."/>
            <person name="Silar P."/>
            <person name="Natvig D.O."/>
            <person name="Lalanne C."/>
            <person name="Gautier V."/>
            <person name="Ament-Velasquez S.L."/>
            <person name="Kruys A."/>
            <person name="Hutchinson M.I."/>
            <person name="Powell A.J."/>
            <person name="Barry K."/>
            <person name="Miller A.N."/>
            <person name="Grigoriev I.V."/>
            <person name="Debuchy R."/>
            <person name="Gladieux P."/>
            <person name="Hiltunen Thoren M."/>
            <person name="Johannesson H."/>
        </authorList>
    </citation>
    <scope>NUCLEOTIDE SEQUENCE</scope>
    <source>
        <strain evidence="6">PSN324</strain>
    </source>
</reference>
<dbReference type="PANTHER" id="PTHR12059">
    <property type="entry name" value="RIBOSOMAL PROTEIN L23-RELATED"/>
    <property type="match status" value="1"/>
</dbReference>
<evidence type="ECO:0000313" key="6">
    <source>
        <dbReference type="EMBL" id="KAK4456737.1"/>
    </source>
</evidence>
<evidence type="ECO:0000256" key="5">
    <source>
        <dbReference type="SAM" id="MobiDB-lite"/>
    </source>
</evidence>
<sequence>MASAPVAAAAKEVATQFPKRFGTKQVFLPNHVIAFLRPLPKQPPNLASFAVPLKFNKLDLRDYLYHVYNVEVLSVRSFINEQAPQRKHGVHGKWYRPQSRKMMIAELVKPFVWPEVLPEAEREGFDYDIYKSMEESREKHIAASANPADIPLLSKTKMPKDRRDLRQQAQDFLRGEVEWSNGREAQEAAMSRFLEAQDQAKWKEVDEDEEIQEREGKQEEKTK</sequence>
<dbReference type="AlphaFoldDB" id="A0AAV9H7L3"/>
<evidence type="ECO:0000256" key="4">
    <source>
        <dbReference type="ARBA" id="ARBA00039977"/>
    </source>
</evidence>
<feature type="region of interest" description="Disordered" evidence="5">
    <location>
        <begin position="199"/>
        <end position="223"/>
    </location>
</feature>
<dbReference type="GO" id="GO:0003735">
    <property type="term" value="F:structural constituent of ribosome"/>
    <property type="evidence" value="ECO:0007669"/>
    <property type="project" value="InterPro"/>
</dbReference>
<organism evidence="6 7">
    <name type="scientific">Cladorrhinum samala</name>
    <dbReference type="NCBI Taxonomy" id="585594"/>
    <lineage>
        <taxon>Eukaryota</taxon>
        <taxon>Fungi</taxon>
        <taxon>Dikarya</taxon>
        <taxon>Ascomycota</taxon>
        <taxon>Pezizomycotina</taxon>
        <taxon>Sordariomycetes</taxon>
        <taxon>Sordariomycetidae</taxon>
        <taxon>Sordariales</taxon>
        <taxon>Podosporaceae</taxon>
        <taxon>Cladorrhinum</taxon>
    </lineage>
</organism>
<feature type="compositionally biased region" description="Basic and acidic residues" evidence="5">
    <location>
        <begin position="213"/>
        <end position="223"/>
    </location>
</feature>
<evidence type="ECO:0000256" key="2">
    <source>
        <dbReference type="ARBA" id="ARBA00022980"/>
    </source>
</evidence>
<dbReference type="Pfam" id="PF00276">
    <property type="entry name" value="Ribosomal_L23"/>
    <property type="match status" value="1"/>
</dbReference>
<dbReference type="InterPro" id="IPR013025">
    <property type="entry name" value="Ribosomal_uL23-like"/>
</dbReference>
<reference evidence="6" key="2">
    <citation type="submission" date="2023-06" db="EMBL/GenBank/DDBJ databases">
        <authorList>
            <consortium name="Lawrence Berkeley National Laboratory"/>
            <person name="Mondo S.J."/>
            <person name="Hensen N."/>
            <person name="Bonometti L."/>
            <person name="Westerberg I."/>
            <person name="Brannstrom I.O."/>
            <person name="Guillou S."/>
            <person name="Cros-Aarteil S."/>
            <person name="Calhoun S."/>
            <person name="Haridas S."/>
            <person name="Kuo A."/>
            <person name="Pangilinan J."/>
            <person name="Riley R."/>
            <person name="Labutti K."/>
            <person name="Andreopoulos B."/>
            <person name="Lipzen A."/>
            <person name="Chen C."/>
            <person name="Yanf M."/>
            <person name="Daum C."/>
            <person name="Ng V."/>
            <person name="Clum A."/>
            <person name="Steindorff A."/>
            <person name="Ohm R."/>
            <person name="Martin F."/>
            <person name="Silar P."/>
            <person name="Natvig D."/>
            <person name="Lalanne C."/>
            <person name="Gautier V."/>
            <person name="Ament-Velasquez S.L."/>
            <person name="Kruys A."/>
            <person name="Hutchinson M.I."/>
            <person name="Powell A.J."/>
            <person name="Barry K."/>
            <person name="Miller A.N."/>
            <person name="Grigoriev I.V."/>
            <person name="Debuchy R."/>
            <person name="Gladieux P."/>
            <person name="Thoren M.H."/>
            <person name="Johannesson H."/>
        </authorList>
    </citation>
    <scope>NUCLEOTIDE SEQUENCE</scope>
    <source>
        <strain evidence="6">PSN324</strain>
    </source>
</reference>
<dbReference type="InterPro" id="IPR012677">
    <property type="entry name" value="Nucleotide-bd_a/b_plait_sf"/>
</dbReference>
<evidence type="ECO:0000256" key="3">
    <source>
        <dbReference type="ARBA" id="ARBA00023274"/>
    </source>
</evidence>
<dbReference type="GO" id="GO:0032543">
    <property type="term" value="P:mitochondrial translation"/>
    <property type="evidence" value="ECO:0007669"/>
    <property type="project" value="TreeGrafter"/>
</dbReference>
<name>A0AAV9H7L3_9PEZI</name>
<protein>
    <recommendedName>
        <fullName evidence="4">Large ribosomal subunit protein uL23m</fullName>
    </recommendedName>
</protein>
<dbReference type="Proteomes" id="UP001321749">
    <property type="component" value="Unassembled WGS sequence"/>
</dbReference>
<dbReference type="PANTHER" id="PTHR12059:SF5">
    <property type="entry name" value="LARGE RIBOSOMAL SUBUNIT PROTEIN UL23M"/>
    <property type="match status" value="1"/>
</dbReference>
<keyword evidence="2" id="KW-0689">Ribosomal protein</keyword>
<evidence type="ECO:0000256" key="1">
    <source>
        <dbReference type="ARBA" id="ARBA00006700"/>
    </source>
</evidence>
<comment type="caution">
    <text evidence="6">The sequence shown here is derived from an EMBL/GenBank/DDBJ whole genome shotgun (WGS) entry which is preliminary data.</text>
</comment>
<dbReference type="InterPro" id="IPR012678">
    <property type="entry name" value="Ribosomal_uL23/eL15/eS24_sf"/>
</dbReference>
<dbReference type="EMBL" id="MU865171">
    <property type="protein sequence ID" value="KAK4456737.1"/>
    <property type="molecule type" value="Genomic_DNA"/>
</dbReference>
<dbReference type="SUPFAM" id="SSF54189">
    <property type="entry name" value="Ribosomal proteins S24e, L23 and L15e"/>
    <property type="match status" value="1"/>
</dbReference>
<proteinExistence type="inferred from homology"/>
<keyword evidence="3" id="KW-0687">Ribonucleoprotein</keyword>
<dbReference type="GO" id="GO:0005762">
    <property type="term" value="C:mitochondrial large ribosomal subunit"/>
    <property type="evidence" value="ECO:0007669"/>
    <property type="project" value="TreeGrafter"/>
</dbReference>
<keyword evidence="7" id="KW-1185">Reference proteome</keyword>
<dbReference type="Gene3D" id="3.30.70.330">
    <property type="match status" value="1"/>
</dbReference>